<gene>
    <name evidence="5" type="ORF">HA254_04015</name>
</gene>
<comment type="caution">
    <text evidence="5">The sequence shown here is derived from an EMBL/GenBank/DDBJ whole genome shotgun (WGS) entry which is preliminary data.</text>
</comment>
<evidence type="ECO:0000256" key="2">
    <source>
        <dbReference type="ARBA" id="ARBA00022525"/>
    </source>
</evidence>
<sequence length="212" mass="22651">MAAKEIFLIIMLLFLCAAAGAATFYVDNQNPQAGDSNPGAQSEPFMTIQKAADVAQAGDTVIVQPGNYHERISTKANGGPDNYITFSANGKVIADGFDIMHGYVTVSGFEMTGGSAGKWGKAVNIYPSANNINILGNYIHDLGPLIYGIYFARSGGRPEQAAQNVLIRGNTLKSLNYTMLHMYGANHTVEYIIFLTVPMAGMQHASLAPITP</sequence>
<proteinExistence type="predicted"/>
<dbReference type="PANTHER" id="PTHR40088">
    <property type="entry name" value="PECTATE LYASE (EUROFUNG)"/>
    <property type="match status" value="1"/>
</dbReference>
<keyword evidence="3" id="KW-0732">Signal</keyword>
<evidence type="ECO:0000256" key="1">
    <source>
        <dbReference type="ARBA" id="ARBA00004613"/>
    </source>
</evidence>
<dbReference type="PANTHER" id="PTHR40088:SF2">
    <property type="entry name" value="SECRETED SUGAR HYDROLASE"/>
    <property type="match status" value="1"/>
</dbReference>
<dbReference type="GO" id="GO:0016837">
    <property type="term" value="F:carbon-oxygen lyase activity, acting on polysaccharides"/>
    <property type="evidence" value="ECO:0007669"/>
    <property type="project" value="TreeGrafter"/>
</dbReference>
<dbReference type="EMBL" id="DUGC01000061">
    <property type="protein sequence ID" value="HIH09810.1"/>
    <property type="molecule type" value="Genomic_DNA"/>
</dbReference>
<dbReference type="InterPro" id="IPR012334">
    <property type="entry name" value="Pectin_lyas_fold"/>
</dbReference>
<dbReference type="InterPro" id="IPR053868">
    <property type="entry name" value="Pel9A-like_beta_helix"/>
</dbReference>
<organism evidence="5 6">
    <name type="scientific">Candidatus Iainarchaeum sp</name>
    <dbReference type="NCBI Taxonomy" id="3101447"/>
    <lineage>
        <taxon>Archaea</taxon>
        <taxon>Candidatus Iainarchaeota</taxon>
        <taxon>Candidatus Iainarchaeia</taxon>
        <taxon>Candidatus Iainarchaeales</taxon>
        <taxon>Candidatus Iainarchaeaceae</taxon>
        <taxon>Candidatus Iainarchaeum</taxon>
    </lineage>
</organism>
<dbReference type="Gene3D" id="2.160.20.10">
    <property type="entry name" value="Single-stranded right-handed beta-helix, Pectin lyase-like"/>
    <property type="match status" value="1"/>
</dbReference>
<dbReference type="GO" id="GO:0005576">
    <property type="term" value="C:extracellular region"/>
    <property type="evidence" value="ECO:0007669"/>
    <property type="project" value="UniProtKB-SubCell"/>
</dbReference>
<evidence type="ECO:0000256" key="3">
    <source>
        <dbReference type="ARBA" id="ARBA00022729"/>
    </source>
</evidence>
<evidence type="ECO:0000259" key="4">
    <source>
        <dbReference type="Pfam" id="PF22842"/>
    </source>
</evidence>
<feature type="domain" description="Pel9A-like right handed beta-helix region" evidence="4">
    <location>
        <begin position="19"/>
        <end position="69"/>
    </location>
</feature>
<keyword evidence="2" id="KW-0964">Secreted</keyword>
<dbReference type="InterPro" id="IPR011050">
    <property type="entry name" value="Pectin_lyase_fold/virulence"/>
</dbReference>
<protein>
    <submittedName>
        <fullName evidence="5">DUF1565 domain-containing protein</fullName>
    </submittedName>
</protein>
<comment type="subcellular location">
    <subcellularLocation>
        <location evidence="1">Secreted</location>
    </subcellularLocation>
</comment>
<name>A0A7J4IY78_9ARCH</name>
<reference evidence="6" key="1">
    <citation type="journal article" date="2020" name="bioRxiv">
        <title>A rank-normalized archaeal taxonomy based on genome phylogeny resolves widespread incomplete and uneven classifications.</title>
        <authorList>
            <person name="Rinke C."/>
            <person name="Chuvochina M."/>
            <person name="Mussig A.J."/>
            <person name="Chaumeil P.-A."/>
            <person name="Waite D.W."/>
            <person name="Whitman W.B."/>
            <person name="Parks D.H."/>
            <person name="Hugenholtz P."/>
        </authorList>
    </citation>
    <scope>NUCLEOTIDE SEQUENCE [LARGE SCALE GENOMIC DNA]</scope>
</reference>
<dbReference type="Pfam" id="PF22842">
    <property type="entry name" value="Pel9A-like_beta_helix"/>
    <property type="match status" value="1"/>
</dbReference>
<dbReference type="AlphaFoldDB" id="A0A7J4IY78"/>
<dbReference type="SUPFAM" id="SSF51126">
    <property type="entry name" value="Pectin lyase-like"/>
    <property type="match status" value="1"/>
</dbReference>
<dbReference type="InterPro" id="IPR052052">
    <property type="entry name" value="Polysaccharide_Lyase_9"/>
</dbReference>
<dbReference type="Proteomes" id="UP000565078">
    <property type="component" value="Unassembled WGS sequence"/>
</dbReference>
<evidence type="ECO:0000313" key="6">
    <source>
        <dbReference type="Proteomes" id="UP000565078"/>
    </source>
</evidence>
<evidence type="ECO:0000313" key="5">
    <source>
        <dbReference type="EMBL" id="HIH09810.1"/>
    </source>
</evidence>
<accession>A0A7J4IY78</accession>